<dbReference type="PANTHER" id="PTHR43537:SF54">
    <property type="entry name" value="TRANSCRIPTIONAL REGULATOR, GNTR FAMILY"/>
    <property type="match status" value="1"/>
</dbReference>
<dbReference type="PANTHER" id="PTHR43537">
    <property type="entry name" value="TRANSCRIPTIONAL REGULATOR, GNTR FAMILY"/>
    <property type="match status" value="1"/>
</dbReference>
<keyword evidence="6" id="KW-1185">Reference proteome</keyword>
<keyword evidence="3" id="KW-0804">Transcription</keyword>
<dbReference type="PROSITE" id="PS50949">
    <property type="entry name" value="HTH_GNTR"/>
    <property type="match status" value="1"/>
</dbReference>
<dbReference type="Pfam" id="PF00392">
    <property type="entry name" value="GntR"/>
    <property type="match status" value="1"/>
</dbReference>
<reference evidence="5 6" key="1">
    <citation type="submission" date="2020-08" db="EMBL/GenBank/DDBJ databases">
        <title>Genome public.</title>
        <authorList>
            <person name="Liu C."/>
            <person name="Sun Q."/>
        </authorList>
    </citation>
    <scope>NUCLEOTIDE SEQUENCE [LARGE SCALE GENOMIC DNA]</scope>
    <source>
        <strain evidence="5 6">NSJ-46</strain>
    </source>
</reference>
<dbReference type="CDD" id="cd07377">
    <property type="entry name" value="WHTH_GntR"/>
    <property type="match status" value="1"/>
</dbReference>
<dbReference type="Gene3D" id="1.10.10.10">
    <property type="entry name" value="Winged helix-like DNA-binding domain superfamily/Winged helix DNA-binding domain"/>
    <property type="match status" value="1"/>
</dbReference>
<protein>
    <submittedName>
        <fullName evidence="5">FadR family transcriptional regulator</fullName>
    </submittedName>
</protein>
<dbReference type="SMART" id="SM00895">
    <property type="entry name" value="FCD"/>
    <property type="match status" value="1"/>
</dbReference>
<dbReference type="InterPro" id="IPR000524">
    <property type="entry name" value="Tscrpt_reg_HTH_GntR"/>
</dbReference>
<sequence>MKNIKRTSLQTEVIEYIKNYIEENRLQSGDKLPSQQKLQEMIGVSRPTLREAMKVLETRGVLKAVNGKGIFVTSTGDQNMISLLNFTKEKQNVLDVLEVRRILEKEIVRLVIHRATEEELDDLGETTRLLMQLFHEGKQQNHVDHKFHNTIYRLAHNDALYQLITSLETTMVNFWEYPLDLEDPFLKSIPLHEKLYFAIREKNVKKAQSINEKLLDEVEYEISQKY</sequence>
<evidence type="ECO:0000259" key="4">
    <source>
        <dbReference type="PROSITE" id="PS50949"/>
    </source>
</evidence>
<organism evidence="5 6">
    <name type="scientific">Jingyaoa shaoxingensis</name>
    <dbReference type="NCBI Taxonomy" id="2763671"/>
    <lineage>
        <taxon>Bacteria</taxon>
        <taxon>Bacillati</taxon>
        <taxon>Bacillota</taxon>
        <taxon>Clostridia</taxon>
        <taxon>Lachnospirales</taxon>
        <taxon>Lachnospiraceae</taxon>
        <taxon>Jingyaoa</taxon>
    </lineage>
</organism>
<evidence type="ECO:0000256" key="3">
    <source>
        <dbReference type="ARBA" id="ARBA00023163"/>
    </source>
</evidence>
<comment type="caution">
    <text evidence="5">The sequence shown here is derived from an EMBL/GenBank/DDBJ whole genome shotgun (WGS) entry which is preliminary data.</text>
</comment>
<dbReference type="SUPFAM" id="SSF48008">
    <property type="entry name" value="GntR ligand-binding domain-like"/>
    <property type="match status" value="1"/>
</dbReference>
<feature type="domain" description="HTH gntR-type" evidence="4">
    <location>
        <begin position="7"/>
        <end position="75"/>
    </location>
</feature>
<dbReference type="RefSeq" id="WP_249309378.1">
    <property type="nucleotide sequence ID" value="NZ_JACRSZ010000014.1"/>
</dbReference>
<keyword evidence="1" id="KW-0805">Transcription regulation</keyword>
<name>A0ABR7NC38_9FIRM</name>
<evidence type="ECO:0000256" key="1">
    <source>
        <dbReference type="ARBA" id="ARBA00023015"/>
    </source>
</evidence>
<dbReference type="InterPro" id="IPR036388">
    <property type="entry name" value="WH-like_DNA-bd_sf"/>
</dbReference>
<dbReference type="Pfam" id="PF07729">
    <property type="entry name" value="FCD"/>
    <property type="match status" value="1"/>
</dbReference>
<dbReference type="Gene3D" id="1.20.120.530">
    <property type="entry name" value="GntR ligand-binding domain-like"/>
    <property type="match status" value="1"/>
</dbReference>
<keyword evidence="2" id="KW-0238">DNA-binding</keyword>
<proteinExistence type="predicted"/>
<dbReference type="InterPro" id="IPR011711">
    <property type="entry name" value="GntR_C"/>
</dbReference>
<gene>
    <name evidence="5" type="ORF">H8716_12740</name>
</gene>
<accession>A0ABR7NC38</accession>
<evidence type="ECO:0000313" key="5">
    <source>
        <dbReference type="EMBL" id="MBC8573945.1"/>
    </source>
</evidence>
<dbReference type="PRINTS" id="PR00035">
    <property type="entry name" value="HTHGNTR"/>
</dbReference>
<dbReference type="Proteomes" id="UP000657421">
    <property type="component" value="Unassembled WGS sequence"/>
</dbReference>
<dbReference type="EMBL" id="JACRSZ010000014">
    <property type="protein sequence ID" value="MBC8573945.1"/>
    <property type="molecule type" value="Genomic_DNA"/>
</dbReference>
<dbReference type="SMART" id="SM00345">
    <property type="entry name" value="HTH_GNTR"/>
    <property type="match status" value="1"/>
</dbReference>
<dbReference type="InterPro" id="IPR036390">
    <property type="entry name" value="WH_DNA-bd_sf"/>
</dbReference>
<dbReference type="InterPro" id="IPR008920">
    <property type="entry name" value="TF_FadR/GntR_C"/>
</dbReference>
<evidence type="ECO:0000256" key="2">
    <source>
        <dbReference type="ARBA" id="ARBA00023125"/>
    </source>
</evidence>
<evidence type="ECO:0000313" key="6">
    <source>
        <dbReference type="Proteomes" id="UP000657421"/>
    </source>
</evidence>
<dbReference type="SUPFAM" id="SSF46785">
    <property type="entry name" value="Winged helix' DNA-binding domain"/>
    <property type="match status" value="1"/>
</dbReference>